<evidence type="ECO:0000313" key="5">
    <source>
        <dbReference type="EMBL" id="HIS63738.1"/>
    </source>
</evidence>
<dbReference type="GO" id="GO:0009294">
    <property type="term" value="P:DNA-mediated transformation"/>
    <property type="evidence" value="ECO:0007669"/>
    <property type="project" value="InterPro"/>
</dbReference>
<dbReference type="AlphaFoldDB" id="A0A9D1F7K5"/>
<dbReference type="PANTHER" id="PTHR43022">
    <property type="entry name" value="PROTEIN SMF"/>
    <property type="match status" value="1"/>
</dbReference>
<dbReference type="Proteomes" id="UP000886741">
    <property type="component" value="Unassembled WGS sequence"/>
</dbReference>
<dbReference type="SUPFAM" id="SSF46785">
    <property type="entry name" value="Winged helix' DNA-binding domain"/>
    <property type="match status" value="1"/>
</dbReference>
<comment type="caution">
    <text evidence="5">The sequence shown here is derived from an EMBL/GenBank/DDBJ whole genome shotgun (WGS) entry which is preliminary data.</text>
</comment>
<dbReference type="PANTHER" id="PTHR43022:SF1">
    <property type="entry name" value="PROTEIN SMF"/>
    <property type="match status" value="1"/>
</dbReference>
<feature type="domain" description="DprA winged helix" evidence="4">
    <location>
        <begin position="376"/>
        <end position="425"/>
    </location>
</feature>
<dbReference type="InterPro" id="IPR057666">
    <property type="entry name" value="DrpA_SLOG"/>
</dbReference>
<dbReference type="InterPro" id="IPR036388">
    <property type="entry name" value="WH-like_DNA-bd_sf"/>
</dbReference>
<reference evidence="5" key="2">
    <citation type="journal article" date="2021" name="PeerJ">
        <title>Extensive microbial diversity within the chicken gut microbiome revealed by metagenomics and culture.</title>
        <authorList>
            <person name="Gilroy R."/>
            <person name="Ravi A."/>
            <person name="Getino M."/>
            <person name="Pursley I."/>
            <person name="Horton D.L."/>
            <person name="Alikhan N.F."/>
            <person name="Baker D."/>
            <person name="Gharbi K."/>
            <person name="Hall N."/>
            <person name="Watson M."/>
            <person name="Adriaenssens E.M."/>
            <person name="Foster-Nyarko E."/>
            <person name="Jarju S."/>
            <person name="Secka A."/>
            <person name="Antonio M."/>
            <person name="Oren A."/>
            <person name="Chaudhuri R.R."/>
            <person name="La Ragione R."/>
            <person name="Hildebrand F."/>
            <person name="Pallen M.J."/>
        </authorList>
    </citation>
    <scope>NUCLEOTIDE SEQUENCE</scope>
    <source>
        <strain evidence="5">ChiBcec16-1751</strain>
    </source>
</reference>
<evidence type="ECO:0000256" key="1">
    <source>
        <dbReference type="ARBA" id="ARBA00006525"/>
    </source>
</evidence>
<sequence>MLYWIWLTTRKGIGNRTIQKILSCFETPQDVYHAGESEYRRAGLTPKEIEALLDKSLEEPRQILRSCARKEIHILTLQDVAYPQRLRNIEDPPAVLYYTGVLPALDDEPVIAIVGSRHCSPYAMACAKRLGYQIAMSGGIVVSGMAHGADAMAMTGAIPTGRMVIGVLGCGLDIVYPAKNRQIYNDLRAHGCLISEYPPGTPPRGSNFPVRNRIISGLSCGVVIVEAPAKSGALITAQHALDQGRDVFVVPGNAGVTTCAGSNRLLKEGAALVEDGWDVMQEYEHLYPNRIRRYSAKSTFAGAKEAPRQYLREENEEEDAFFPPPEPETRRQTPAVTEQQTVASPTAGKRRSDKKSVDKEKSDGYIDVQAILDRVTPDEKNILLHLERPLCLDELAAACGMDTSAVLASLTMLEIKQYIRRLPGNRYELARDQS</sequence>
<dbReference type="Gene3D" id="1.10.10.10">
    <property type="entry name" value="Winged helix-like DNA-binding domain superfamily/Winged helix DNA-binding domain"/>
    <property type="match status" value="1"/>
</dbReference>
<feature type="domain" description="Smf/DprA SLOG" evidence="3">
    <location>
        <begin position="74"/>
        <end position="283"/>
    </location>
</feature>
<dbReference type="NCBIfam" id="TIGR00732">
    <property type="entry name" value="dprA"/>
    <property type="match status" value="1"/>
</dbReference>
<dbReference type="InterPro" id="IPR003488">
    <property type="entry name" value="DprA"/>
</dbReference>
<organism evidence="5 6">
    <name type="scientific">Candidatus Avoscillospira avistercoris</name>
    <dbReference type="NCBI Taxonomy" id="2840707"/>
    <lineage>
        <taxon>Bacteria</taxon>
        <taxon>Bacillati</taxon>
        <taxon>Bacillota</taxon>
        <taxon>Clostridia</taxon>
        <taxon>Eubacteriales</taxon>
        <taxon>Oscillospiraceae</taxon>
        <taxon>Oscillospiraceae incertae sedis</taxon>
        <taxon>Candidatus Avoscillospira</taxon>
    </lineage>
</organism>
<gene>
    <name evidence="5" type="primary">dprA</name>
    <name evidence="5" type="ORF">IAA83_00020</name>
</gene>
<dbReference type="InterPro" id="IPR036390">
    <property type="entry name" value="WH_DNA-bd_sf"/>
</dbReference>
<dbReference type="Pfam" id="PF17782">
    <property type="entry name" value="WHD_DprA"/>
    <property type="match status" value="1"/>
</dbReference>
<dbReference type="InterPro" id="IPR041614">
    <property type="entry name" value="DprA_WH"/>
</dbReference>
<feature type="region of interest" description="Disordered" evidence="2">
    <location>
        <begin position="305"/>
        <end position="361"/>
    </location>
</feature>
<evidence type="ECO:0000259" key="4">
    <source>
        <dbReference type="Pfam" id="PF17782"/>
    </source>
</evidence>
<comment type="similarity">
    <text evidence="1">Belongs to the DprA/Smf family.</text>
</comment>
<evidence type="ECO:0000313" key="6">
    <source>
        <dbReference type="Proteomes" id="UP000886741"/>
    </source>
</evidence>
<dbReference type="SUPFAM" id="SSF102405">
    <property type="entry name" value="MCP/YpsA-like"/>
    <property type="match status" value="1"/>
</dbReference>
<name>A0A9D1F7K5_9FIRM</name>
<evidence type="ECO:0000256" key="2">
    <source>
        <dbReference type="SAM" id="MobiDB-lite"/>
    </source>
</evidence>
<proteinExistence type="inferred from homology"/>
<dbReference type="Gene3D" id="3.40.50.450">
    <property type="match status" value="1"/>
</dbReference>
<protein>
    <submittedName>
        <fullName evidence="5">DNA-protecting protein DprA</fullName>
    </submittedName>
</protein>
<dbReference type="EMBL" id="DVJJ01000001">
    <property type="protein sequence ID" value="HIS63738.1"/>
    <property type="molecule type" value="Genomic_DNA"/>
</dbReference>
<dbReference type="Pfam" id="PF02481">
    <property type="entry name" value="DNA_processg_A"/>
    <property type="match status" value="1"/>
</dbReference>
<reference evidence="5" key="1">
    <citation type="submission" date="2020-10" db="EMBL/GenBank/DDBJ databases">
        <authorList>
            <person name="Gilroy R."/>
        </authorList>
    </citation>
    <scope>NUCLEOTIDE SEQUENCE</scope>
    <source>
        <strain evidence="5">ChiBcec16-1751</strain>
    </source>
</reference>
<accession>A0A9D1F7K5</accession>
<evidence type="ECO:0000259" key="3">
    <source>
        <dbReference type="Pfam" id="PF02481"/>
    </source>
</evidence>